<dbReference type="InterPro" id="IPR050595">
    <property type="entry name" value="Bact_response_regulator"/>
</dbReference>
<dbReference type="EMBL" id="CP003600">
    <property type="protein sequence ID" value="AFY92147.1"/>
    <property type="molecule type" value="Genomic_DNA"/>
</dbReference>
<dbReference type="CDD" id="cd17574">
    <property type="entry name" value="REC_OmpR"/>
    <property type="match status" value="1"/>
</dbReference>
<dbReference type="RefSeq" id="WP_015158341.1">
    <property type="nucleotide sequence ID" value="NC_019697.1"/>
</dbReference>
<dbReference type="InterPro" id="IPR011006">
    <property type="entry name" value="CheY-like_superfamily"/>
</dbReference>
<dbReference type="eggNOG" id="COG0745">
    <property type="taxonomic scope" value="Bacteria"/>
</dbReference>
<protein>
    <submittedName>
        <fullName evidence="4">Response regulator with CheY-like receiver domain and winged-helix DNA-binding domain</fullName>
    </submittedName>
</protein>
<evidence type="ECO:0000313" key="5">
    <source>
        <dbReference type="Proteomes" id="UP000010366"/>
    </source>
</evidence>
<sequence>MTTILVIEDERDVRENLQEILEMEDFDVLTAENGKVGLQIAIDKQPNLIICDVMMPELDGYGVISALRQNPLFTTTPFIFLSAKATDEDREKGLKLGANNYLTKPFTPKEICKAIESIQVDE</sequence>
<dbReference type="GO" id="GO:0000160">
    <property type="term" value="P:phosphorelay signal transduction system"/>
    <property type="evidence" value="ECO:0007669"/>
    <property type="project" value="InterPro"/>
</dbReference>
<dbReference type="KEGG" id="cmp:Cha6605_0887"/>
<feature type="modified residue" description="4-aspartylphosphate" evidence="2">
    <location>
        <position position="52"/>
    </location>
</feature>
<dbReference type="GO" id="GO:0003677">
    <property type="term" value="F:DNA binding"/>
    <property type="evidence" value="ECO:0007669"/>
    <property type="project" value="UniProtKB-KW"/>
</dbReference>
<feature type="domain" description="Response regulatory" evidence="3">
    <location>
        <begin position="3"/>
        <end position="119"/>
    </location>
</feature>
<dbReference type="OrthoDB" id="508510at2"/>
<dbReference type="AlphaFoldDB" id="K9UAK7"/>
<keyword evidence="5" id="KW-1185">Reference proteome</keyword>
<dbReference type="Proteomes" id="UP000010366">
    <property type="component" value="Chromosome"/>
</dbReference>
<dbReference type="STRING" id="1173020.Cha6605_0887"/>
<dbReference type="SUPFAM" id="SSF52172">
    <property type="entry name" value="CheY-like"/>
    <property type="match status" value="1"/>
</dbReference>
<evidence type="ECO:0000256" key="1">
    <source>
        <dbReference type="ARBA" id="ARBA00022553"/>
    </source>
</evidence>
<dbReference type="Gene3D" id="3.40.50.2300">
    <property type="match status" value="1"/>
</dbReference>
<name>K9UAK7_CHAP6</name>
<dbReference type="SMART" id="SM00448">
    <property type="entry name" value="REC"/>
    <property type="match status" value="1"/>
</dbReference>
<gene>
    <name evidence="4" type="ORF">Cha6605_0887</name>
</gene>
<dbReference type="HOGENOM" id="CLU_000445_69_17_3"/>
<dbReference type="PANTHER" id="PTHR44591:SF3">
    <property type="entry name" value="RESPONSE REGULATORY DOMAIN-CONTAINING PROTEIN"/>
    <property type="match status" value="1"/>
</dbReference>
<evidence type="ECO:0000313" key="4">
    <source>
        <dbReference type="EMBL" id="AFY92147.1"/>
    </source>
</evidence>
<keyword evidence="4" id="KW-0238">DNA-binding</keyword>
<evidence type="ECO:0000259" key="3">
    <source>
        <dbReference type="PROSITE" id="PS50110"/>
    </source>
</evidence>
<keyword evidence="1 2" id="KW-0597">Phosphoprotein</keyword>
<evidence type="ECO:0000256" key="2">
    <source>
        <dbReference type="PROSITE-ProRule" id="PRU00169"/>
    </source>
</evidence>
<dbReference type="InterPro" id="IPR001789">
    <property type="entry name" value="Sig_transdc_resp-reg_receiver"/>
</dbReference>
<organism evidence="4 5">
    <name type="scientific">Chamaesiphon minutus (strain ATCC 27169 / PCC 6605)</name>
    <dbReference type="NCBI Taxonomy" id="1173020"/>
    <lineage>
        <taxon>Bacteria</taxon>
        <taxon>Bacillati</taxon>
        <taxon>Cyanobacteriota</taxon>
        <taxon>Cyanophyceae</taxon>
        <taxon>Gomontiellales</taxon>
        <taxon>Chamaesiphonaceae</taxon>
        <taxon>Chamaesiphon</taxon>
    </lineage>
</organism>
<dbReference type="Pfam" id="PF00072">
    <property type="entry name" value="Response_reg"/>
    <property type="match status" value="1"/>
</dbReference>
<dbReference type="PANTHER" id="PTHR44591">
    <property type="entry name" value="STRESS RESPONSE REGULATOR PROTEIN 1"/>
    <property type="match status" value="1"/>
</dbReference>
<accession>K9UAK7</accession>
<proteinExistence type="predicted"/>
<dbReference type="PROSITE" id="PS50110">
    <property type="entry name" value="RESPONSE_REGULATORY"/>
    <property type="match status" value="1"/>
</dbReference>
<reference evidence="4 5" key="1">
    <citation type="submission" date="2012-05" db="EMBL/GenBank/DDBJ databases">
        <title>Finished chromosome of genome of Chamaesiphon sp. PCC 6605.</title>
        <authorList>
            <consortium name="US DOE Joint Genome Institute"/>
            <person name="Gugger M."/>
            <person name="Coursin T."/>
            <person name="Rippka R."/>
            <person name="Tandeau De Marsac N."/>
            <person name="Huntemann M."/>
            <person name="Wei C.-L."/>
            <person name="Han J."/>
            <person name="Detter J.C."/>
            <person name="Han C."/>
            <person name="Tapia R."/>
            <person name="Chen A."/>
            <person name="Kyrpides N."/>
            <person name="Mavromatis K."/>
            <person name="Markowitz V."/>
            <person name="Szeto E."/>
            <person name="Ivanova N."/>
            <person name="Pagani I."/>
            <person name="Pati A."/>
            <person name="Goodwin L."/>
            <person name="Nordberg H.P."/>
            <person name="Cantor M.N."/>
            <person name="Hua S.X."/>
            <person name="Woyke T."/>
            <person name="Kerfeld C.A."/>
        </authorList>
    </citation>
    <scope>NUCLEOTIDE SEQUENCE [LARGE SCALE GENOMIC DNA]</scope>
    <source>
        <strain evidence="5">ATCC 27169 / PCC 6605</strain>
    </source>
</reference>